<dbReference type="InterPro" id="IPR012337">
    <property type="entry name" value="RNaseH-like_sf"/>
</dbReference>
<dbReference type="SUPFAM" id="SSF53098">
    <property type="entry name" value="Ribonuclease H-like"/>
    <property type="match status" value="1"/>
</dbReference>
<evidence type="ECO:0000313" key="2">
    <source>
        <dbReference type="Proteomes" id="UP000887540"/>
    </source>
</evidence>
<dbReference type="AlphaFoldDB" id="A0A914EBU5"/>
<name>A0A914EBU5_9BILA</name>
<proteinExistence type="predicted"/>
<organism evidence="2 3">
    <name type="scientific">Acrobeloides nanus</name>
    <dbReference type="NCBI Taxonomy" id="290746"/>
    <lineage>
        <taxon>Eukaryota</taxon>
        <taxon>Metazoa</taxon>
        <taxon>Ecdysozoa</taxon>
        <taxon>Nematoda</taxon>
        <taxon>Chromadorea</taxon>
        <taxon>Rhabditida</taxon>
        <taxon>Tylenchina</taxon>
        <taxon>Cephalobomorpha</taxon>
        <taxon>Cephaloboidea</taxon>
        <taxon>Cephalobidae</taxon>
        <taxon>Acrobeloides</taxon>
    </lineage>
</organism>
<evidence type="ECO:0000259" key="1">
    <source>
        <dbReference type="Pfam" id="PF05699"/>
    </source>
</evidence>
<dbReference type="WBParaSite" id="ACRNAN_scaffold7092.g9145.t1">
    <property type="protein sequence ID" value="ACRNAN_scaffold7092.g9145.t1"/>
    <property type="gene ID" value="ACRNAN_scaffold7092.g9145"/>
</dbReference>
<protein>
    <submittedName>
        <fullName evidence="3">HAT C-terminal dimerisation domain-containing protein</fullName>
    </submittedName>
</protein>
<evidence type="ECO:0000313" key="3">
    <source>
        <dbReference type="WBParaSite" id="ACRNAN_scaffold7092.g9145.t1"/>
    </source>
</evidence>
<dbReference type="Pfam" id="PF05699">
    <property type="entry name" value="Dimer_Tnp_hAT"/>
    <property type="match status" value="1"/>
</dbReference>
<sequence>MQAIRNNEEKSGYIKTLAKCAILSMERKEASGVITNTHKVATVLHPSFKKLANLANNTVERNEVYACLKEYLKNISNKVHIQPTPIKQQCFVRGLPTDDDFVETIENHAEFETYLNRRFILEKGPDEDVLGFWSTYQEEFPQMAKLAKKLLSIPPSTIGVERSLSALRNLLTDKRESLSGASISRVLICRSLKNFV</sequence>
<accession>A0A914EBU5</accession>
<reference evidence="3" key="1">
    <citation type="submission" date="2022-11" db="UniProtKB">
        <authorList>
            <consortium name="WormBaseParasite"/>
        </authorList>
    </citation>
    <scope>IDENTIFICATION</scope>
</reference>
<dbReference type="Proteomes" id="UP000887540">
    <property type="component" value="Unplaced"/>
</dbReference>
<dbReference type="PANTHER" id="PTHR37432">
    <property type="entry name" value="PROTEIN CBG21304"/>
    <property type="match status" value="1"/>
</dbReference>
<dbReference type="PANTHER" id="PTHR37432:SF1">
    <property type="entry name" value="HAT C-TERMINAL DIMERISATION DOMAIN-CONTAINING PROTEIN-RELATED"/>
    <property type="match status" value="1"/>
</dbReference>
<keyword evidence="2" id="KW-1185">Reference proteome</keyword>
<feature type="domain" description="HAT C-terminal dimerisation" evidence="1">
    <location>
        <begin position="110"/>
        <end position="185"/>
    </location>
</feature>
<dbReference type="InterPro" id="IPR008906">
    <property type="entry name" value="HATC_C_dom"/>
</dbReference>
<dbReference type="GO" id="GO:0046983">
    <property type="term" value="F:protein dimerization activity"/>
    <property type="evidence" value="ECO:0007669"/>
    <property type="project" value="InterPro"/>
</dbReference>